<sequence>MPELIEVSNITFKDSFSSPPQSFLDDLKTLASTPGVIALYFGQQLENPSSYTWVARWTAQSAIDDFHASPGFASWAASYVAPLATYAITTSATYTGDAAGPLESPCTEFFSSFGAEDDFLEKRLNPFVKLIADAKPPGLRSGITGEFTPVMQVGVDEPEQKIAVLILGWNSQADHAAQKVPGTGNATCMRPLL</sequence>
<feature type="domain" description="ABM" evidence="1">
    <location>
        <begin position="28"/>
        <end position="77"/>
    </location>
</feature>
<dbReference type="Pfam" id="PF03992">
    <property type="entry name" value="ABM"/>
    <property type="match status" value="1"/>
</dbReference>
<dbReference type="Gene3D" id="3.30.70.100">
    <property type="match status" value="1"/>
</dbReference>
<reference evidence="2 3" key="1">
    <citation type="journal article" date="2018" name="PLoS Pathog.">
        <title>Evolution of structural diversity of trichothecenes, a family of toxins produced by plant pathogenic and entomopathogenic fungi.</title>
        <authorList>
            <person name="Proctor R.H."/>
            <person name="McCormick S.P."/>
            <person name="Kim H.S."/>
            <person name="Cardoza R.E."/>
            <person name="Stanley A.M."/>
            <person name="Lindo L."/>
            <person name="Kelly A."/>
            <person name="Brown D.W."/>
            <person name="Lee T."/>
            <person name="Vaughan M.M."/>
            <person name="Alexander N.J."/>
            <person name="Busman M."/>
            <person name="Gutierrez S."/>
        </authorList>
    </citation>
    <scope>NUCLEOTIDE SEQUENCE [LARGE SCALE GENOMIC DNA]</scope>
    <source>
        <strain evidence="2 3">IBT 40837</strain>
    </source>
</reference>
<protein>
    <submittedName>
        <fullName evidence="2">Dimeric alpha-beta barrel</fullName>
    </submittedName>
</protein>
<accession>A0A395NJL0</accession>
<dbReference type="SUPFAM" id="SSF54909">
    <property type="entry name" value="Dimeric alpha+beta barrel"/>
    <property type="match status" value="1"/>
</dbReference>
<gene>
    <name evidence="2" type="ORF">TARUN_6031</name>
</gene>
<evidence type="ECO:0000259" key="1">
    <source>
        <dbReference type="Pfam" id="PF03992"/>
    </source>
</evidence>
<dbReference type="InterPro" id="IPR007138">
    <property type="entry name" value="ABM_dom"/>
</dbReference>
<dbReference type="Proteomes" id="UP000266272">
    <property type="component" value="Unassembled WGS sequence"/>
</dbReference>
<evidence type="ECO:0000313" key="3">
    <source>
        <dbReference type="Proteomes" id="UP000266272"/>
    </source>
</evidence>
<dbReference type="AlphaFoldDB" id="A0A395NJL0"/>
<name>A0A395NJL0_TRIAR</name>
<dbReference type="OrthoDB" id="3830579at2759"/>
<dbReference type="InterPro" id="IPR011008">
    <property type="entry name" value="Dimeric_a/b-barrel"/>
</dbReference>
<dbReference type="EMBL" id="PXOA01000369">
    <property type="protein sequence ID" value="RFU76209.1"/>
    <property type="molecule type" value="Genomic_DNA"/>
</dbReference>
<evidence type="ECO:0000313" key="2">
    <source>
        <dbReference type="EMBL" id="RFU76209.1"/>
    </source>
</evidence>
<keyword evidence="3" id="KW-1185">Reference proteome</keyword>
<dbReference type="STRING" id="490622.A0A395NJL0"/>
<proteinExistence type="predicted"/>
<comment type="caution">
    <text evidence="2">The sequence shown here is derived from an EMBL/GenBank/DDBJ whole genome shotgun (WGS) entry which is preliminary data.</text>
</comment>
<organism evidence="2 3">
    <name type="scientific">Trichoderma arundinaceum</name>
    <dbReference type="NCBI Taxonomy" id="490622"/>
    <lineage>
        <taxon>Eukaryota</taxon>
        <taxon>Fungi</taxon>
        <taxon>Dikarya</taxon>
        <taxon>Ascomycota</taxon>
        <taxon>Pezizomycotina</taxon>
        <taxon>Sordariomycetes</taxon>
        <taxon>Hypocreomycetidae</taxon>
        <taxon>Hypocreales</taxon>
        <taxon>Hypocreaceae</taxon>
        <taxon>Trichoderma</taxon>
    </lineage>
</organism>